<evidence type="ECO:0000259" key="17">
    <source>
        <dbReference type="Pfam" id="PF07715"/>
    </source>
</evidence>
<evidence type="ECO:0000259" key="16">
    <source>
        <dbReference type="Pfam" id="PF00593"/>
    </source>
</evidence>
<evidence type="ECO:0000256" key="13">
    <source>
        <dbReference type="RuleBase" id="RU003357"/>
    </source>
</evidence>
<feature type="domain" description="TonB-dependent receptor plug" evidence="17">
    <location>
        <begin position="58"/>
        <end position="159"/>
    </location>
</feature>
<feature type="signal peptide" evidence="15">
    <location>
        <begin position="1"/>
        <end position="30"/>
    </location>
</feature>
<evidence type="ECO:0000256" key="3">
    <source>
        <dbReference type="ARBA" id="ARBA00022448"/>
    </source>
</evidence>
<dbReference type="GO" id="GO:0006811">
    <property type="term" value="P:monoatomic ion transport"/>
    <property type="evidence" value="ECO:0007669"/>
    <property type="project" value="UniProtKB-KW"/>
</dbReference>
<dbReference type="Gene3D" id="2.170.130.10">
    <property type="entry name" value="TonB-dependent receptor, plug domain"/>
    <property type="match status" value="1"/>
</dbReference>
<dbReference type="PANTHER" id="PTHR30069">
    <property type="entry name" value="TONB-DEPENDENT OUTER MEMBRANE RECEPTOR"/>
    <property type="match status" value="1"/>
</dbReference>
<keyword evidence="4 12" id="KW-1134">Transmembrane beta strand</keyword>
<dbReference type="InterPro" id="IPR036942">
    <property type="entry name" value="Beta-barrel_TonB_sf"/>
</dbReference>
<feature type="domain" description="TonB-dependent receptor-like beta-barrel" evidence="16">
    <location>
        <begin position="223"/>
        <end position="597"/>
    </location>
</feature>
<evidence type="ECO:0000313" key="19">
    <source>
        <dbReference type="Proteomes" id="UP000293671"/>
    </source>
</evidence>
<feature type="compositionally biased region" description="Low complexity" evidence="14">
    <location>
        <begin position="213"/>
        <end position="223"/>
    </location>
</feature>
<dbReference type="RefSeq" id="WP_130431772.1">
    <property type="nucleotide sequence ID" value="NZ_SHKP01000006.1"/>
</dbReference>
<evidence type="ECO:0000256" key="10">
    <source>
        <dbReference type="ARBA" id="ARBA00023170"/>
    </source>
</evidence>
<dbReference type="Pfam" id="PF07715">
    <property type="entry name" value="Plug"/>
    <property type="match status" value="1"/>
</dbReference>
<evidence type="ECO:0000256" key="12">
    <source>
        <dbReference type="PROSITE-ProRule" id="PRU01360"/>
    </source>
</evidence>
<dbReference type="SUPFAM" id="SSF56935">
    <property type="entry name" value="Porins"/>
    <property type="match status" value="1"/>
</dbReference>
<accession>A0A4V2FTD3</accession>
<name>A0A4V2FTD3_9BURK</name>
<evidence type="ECO:0000256" key="4">
    <source>
        <dbReference type="ARBA" id="ARBA00022452"/>
    </source>
</evidence>
<comment type="similarity">
    <text evidence="2 12 13">Belongs to the TonB-dependent receptor family.</text>
</comment>
<comment type="caution">
    <text evidence="18">The sequence shown here is derived from an EMBL/GenBank/DDBJ whole genome shotgun (WGS) entry which is preliminary data.</text>
</comment>
<gene>
    <name evidence="18" type="ORF">EV670_2047</name>
</gene>
<keyword evidence="3 12" id="KW-0813">Transport</keyword>
<evidence type="ECO:0000256" key="14">
    <source>
        <dbReference type="SAM" id="MobiDB-lite"/>
    </source>
</evidence>
<sequence length="624" mass="66728">MNPSLKVPRTRLSRLGCAVALCCASISSIAADADASSTLRPVVVTGLIAPRTLGSEFAATSVITREDIERSGVRDLPSALSRLGVVQLEQLGGPGTLATVRLRGADSRDTLVLIDGVPITDVTSGLAAIAQIPTDAIERIEVVRGNLSALHGANATGGVIQVFTRRGGGFTAAVNAGVGNMATRAANASIGAGDGMFRGRLSVGGERSDGFSAANPQIAPNANPDDDGNRRRNAALALDATLAEGQELGADFNYFSGKALYDDPSSFATPTDTHLSETTQRALALRGSHRLLPDWTLAWRAGANDEKRENFTVGAFGPFDFGNELHNRQAVIDLTGKPLAGLTVQLGGEQLRQSTDNPTYTQTSRRTNTLRAGASFDADWGGLQLNLRRDDTSDFGGANTGLLGARFNLGRELSVLTTLSSSFTPPTLDFLFFDCSPFGYACSNPNLVPERARNADLALQWQGEGALLRATLFGARYENKIANDANFVPQNIDSARNRGIELTARTQLGAWRLDGEATFQDPSDDATGQQLLRRPRQLLALRAGYDADAWSADAALKRVGSRPDNGGVTLEAYTVLDASARWRINADWSLQATLENLFDREYQPVYGYNGRPRGVFVQLGWQLR</sequence>
<keyword evidence="5 12" id="KW-0812">Transmembrane</keyword>
<dbReference type="Gene3D" id="2.40.170.20">
    <property type="entry name" value="TonB-dependent receptor, beta-barrel domain"/>
    <property type="match status" value="1"/>
</dbReference>
<dbReference type="InterPro" id="IPR000531">
    <property type="entry name" value="Beta-barrel_TonB"/>
</dbReference>
<protein>
    <submittedName>
        <fullName evidence="18">Vitamin B12 transporter</fullName>
    </submittedName>
</protein>
<dbReference type="PROSITE" id="PS52016">
    <property type="entry name" value="TONB_DEPENDENT_REC_3"/>
    <property type="match status" value="1"/>
</dbReference>
<keyword evidence="10" id="KW-0675">Receptor</keyword>
<evidence type="ECO:0000256" key="5">
    <source>
        <dbReference type="ARBA" id="ARBA00022692"/>
    </source>
</evidence>
<dbReference type="InterPro" id="IPR037066">
    <property type="entry name" value="Plug_dom_sf"/>
</dbReference>
<evidence type="ECO:0000256" key="15">
    <source>
        <dbReference type="SAM" id="SignalP"/>
    </source>
</evidence>
<dbReference type="EMBL" id="SHKP01000006">
    <property type="protein sequence ID" value="RZT97655.1"/>
    <property type="molecule type" value="Genomic_DNA"/>
</dbReference>
<dbReference type="GO" id="GO:0009279">
    <property type="term" value="C:cell outer membrane"/>
    <property type="evidence" value="ECO:0007669"/>
    <property type="project" value="UniProtKB-SubCell"/>
</dbReference>
<keyword evidence="6 15" id="KW-0732">Signal</keyword>
<evidence type="ECO:0000256" key="6">
    <source>
        <dbReference type="ARBA" id="ARBA00022729"/>
    </source>
</evidence>
<evidence type="ECO:0000256" key="1">
    <source>
        <dbReference type="ARBA" id="ARBA00004571"/>
    </source>
</evidence>
<keyword evidence="9 12" id="KW-0472">Membrane</keyword>
<proteinExistence type="inferred from homology"/>
<dbReference type="GO" id="GO:0015889">
    <property type="term" value="P:cobalamin transport"/>
    <property type="evidence" value="ECO:0007669"/>
    <property type="project" value="TreeGrafter"/>
</dbReference>
<evidence type="ECO:0000256" key="8">
    <source>
        <dbReference type="ARBA" id="ARBA00023077"/>
    </source>
</evidence>
<keyword evidence="19" id="KW-1185">Reference proteome</keyword>
<keyword evidence="11 12" id="KW-0998">Cell outer membrane</keyword>
<evidence type="ECO:0000256" key="2">
    <source>
        <dbReference type="ARBA" id="ARBA00009810"/>
    </source>
</evidence>
<evidence type="ECO:0000256" key="9">
    <source>
        <dbReference type="ARBA" id="ARBA00023136"/>
    </source>
</evidence>
<evidence type="ECO:0000256" key="7">
    <source>
        <dbReference type="ARBA" id="ARBA00023065"/>
    </source>
</evidence>
<comment type="subcellular location">
    <subcellularLocation>
        <location evidence="1 12">Cell outer membrane</location>
        <topology evidence="1 12">Multi-pass membrane protein</topology>
    </subcellularLocation>
</comment>
<evidence type="ECO:0000256" key="11">
    <source>
        <dbReference type="ARBA" id="ARBA00023237"/>
    </source>
</evidence>
<dbReference type="InterPro" id="IPR039426">
    <property type="entry name" value="TonB-dep_rcpt-like"/>
</dbReference>
<keyword evidence="7" id="KW-0406">Ion transport</keyword>
<reference evidence="18 19" key="1">
    <citation type="submission" date="2019-02" db="EMBL/GenBank/DDBJ databases">
        <title>Genomic Encyclopedia of Type Strains, Phase IV (KMG-IV): sequencing the most valuable type-strain genomes for metagenomic binning, comparative biology and taxonomic classification.</title>
        <authorList>
            <person name="Goeker M."/>
        </authorList>
    </citation>
    <scope>NUCLEOTIDE SEQUENCE [LARGE SCALE GENOMIC DNA]</scope>
    <source>
        <strain evidence="18 19">DSM 19570</strain>
    </source>
</reference>
<dbReference type="CDD" id="cd01347">
    <property type="entry name" value="ligand_gated_channel"/>
    <property type="match status" value="1"/>
</dbReference>
<keyword evidence="8 13" id="KW-0798">TonB box</keyword>
<dbReference type="PANTHER" id="PTHR30069:SF53">
    <property type="entry name" value="COLICIN I RECEPTOR-RELATED"/>
    <property type="match status" value="1"/>
</dbReference>
<feature type="region of interest" description="Disordered" evidence="14">
    <location>
        <begin position="207"/>
        <end position="230"/>
    </location>
</feature>
<organism evidence="18 19">
    <name type="scientific">Rivibacter subsaxonicus</name>
    <dbReference type="NCBI Taxonomy" id="457575"/>
    <lineage>
        <taxon>Bacteria</taxon>
        <taxon>Pseudomonadati</taxon>
        <taxon>Pseudomonadota</taxon>
        <taxon>Betaproteobacteria</taxon>
        <taxon>Burkholderiales</taxon>
        <taxon>Rivibacter</taxon>
    </lineage>
</organism>
<feature type="chain" id="PRO_5020442333" evidence="15">
    <location>
        <begin position="31"/>
        <end position="624"/>
    </location>
</feature>
<dbReference type="OrthoDB" id="183532at2"/>
<dbReference type="Proteomes" id="UP000293671">
    <property type="component" value="Unassembled WGS sequence"/>
</dbReference>
<dbReference type="AlphaFoldDB" id="A0A4V2FTD3"/>
<dbReference type="Pfam" id="PF00593">
    <property type="entry name" value="TonB_dep_Rec_b-barrel"/>
    <property type="match status" value="1"/>
</dbReference>
<evidence type="ECO:0000313" key="18">
    <source>
        <dbReference type="EMBL" id="RZT97655.1"/>
    </source>
</evidence>
<dbReference type="InterPro" id="IPR012910">
    <property type="entry name" value="Plug_dom"/>
</dbReference>